<organism evidence="1 2">
    <name type="scientific">Canna indica</name>
    <name type="common">Indian-shot</name>
    <dbReference type="NCBI Taxonomy" id="4628"/>
    <lineage>
        <taxon>Eukaryota</taxon>
        <taxon>Viridiplantae</taxon>
        <taxon>Streptophyta</taxon>
        <taxon>Embryophyta</taxon>
        <taxon>Tracheophyta</taxon>
        <taxon>Spermatophyta</taxon>
        <taxon>Magnoliopsida</taxon>
        <taxon>Liliopsida</taxon>
        <taxon>Zingiberales</taxon>
        <taxon>Cannaceae</taxon>
        <taxon>Canna</taxon>
    </lineage>
</organism>
<sequence>MECCVTRGSRIEATAPRSHIKLHGKIKEAVTRWQQGKERDGNGGNNVRWQANHDVESVSGEGPTGNTLIRTHASGPDPRLALFLFSGLLRHSPQSLDKFPSPFAIEAAAELSALRDGTALHGMIAKSPLFRSDIFI</sequence>
<name>A0AAQ3KBB4_9LILI</name>
<keyword evidence="2" id="KW-1185">Reference proteome</keyword>
<dbReference type="Proteomes" id="UP001327560">
    <property type="component" value="Chromosome 4"/>
</dbReference>
<evidence type="ECO:0000313" key="2">
    <source>
        <dbReference type="Proteomes" id="UP001327560"/>
    </source>
</evidence>
<dbReference type="AlphaFoldDB" id="A0AAQ3KBB4"/>
<evidence type="ECO:0000313" key="1">
    <source>
        <dbReference type="EMBL" id="WOL05335.1"/>
    </source>
</evidence>
<protein>
    <submittedName>
        <fullName evidence="1">Pentatricopeptide repeat-containing protein</fullName>
    </submittedName>
</protein>
<dbReference type="EMBL" id="CP136893">
    <property type="protein sequence ID" value="WOL05335.1"/>
    <property type="molecule type" value="Genomic_DNA"/>
</dbReference>
<accession>A0AAQ3KBB4</accession>
<proteinExistence type="predicted"/>
<reference evidence="1 2" key="1">
    <citation type="submission" date="2023-10" db="EMBL/GenBank/DDBJ databases">
        <title>Chromosome-scale genome assembly provides insights into flower coloration mechanisms of Canna indica.</title>
        <authorList>
            <person name="Li C."/>
        </authorList>
    </citation>
    <scope>NUCLEOTIDE SEQUENCE [LARGE SCALE GENOMIC DNA]</scope>
    <source>
        <tissue evidence="1">Flower</tissue>
    </source>
</reference>
<gene>
    <name evidence="1" type="ORF">Cni_G14063</name>
</gene>